<sequence>MEFCHRFISIRTPSIIHRTRKPYISFCNSPESQRIGISETLHNETLKTLEWDSICRQLSAFTSTTMASAAARNGNVRLGRSRDESQKLMDQTTAAVLFSRPLDFSGIEDVSEIFDSAVGGELVTVGELCAVKRTLQSAREVLEQLEDGERSESCDFQIELEHKIGFCIDCNLSIILDRASEDLEIVRSERKRNMENLDLLLKKASTEIFQAGGIDRPLITKRRSRMCVGVRASHRHLLSDGVLLNVSSSGATYFMEPKGAVELNNMEVRLSNSQKAEENAILSLFTSEIARSEMEIKYLLDRIVEVDLAFARAAYAQWMNGVCPSFSCRGPEGFKSNGSDYALSVHIEGIQHPLLLESSLRNFPDVLTPQIARPNTGGKTASMKTLGLASLMSKAGMYLPAKKHPRLPWFDMVLAEIGDHQSWEQNLSTFSGHISRVCKILEVASKESLVLIDEIGCGTDPSEGVALSASILEYLKDSVNLAVITTHYADLSCLKEKDAQFENAAMEFSLENLQPTYRILWGRTGDSNALKIAKSIGFDEKIVERAQEWVERLMPDKQQQWKGLLYQSLMEERNRLEAQAQAASSLHSEIMDLYREIQEEAQDLDGREIVLKAKETQQVQKELKTAKSQLQTVVQELENQLRTANADNFNSLIKKSESAISSIVEAHRLSDDFFVTEKDSSSYKPQLGEQVNVKGLGGKLATVVEAPGDDDETVLVQYGNIRVRVKKSNIIAIPVSERNAGTSSVRPLRRQGQRRRILRNASDADKNEEVSYGPLVQTSKNTVDLRGMRVEEASHHLNMAISARESNSVLFVIHGMGTGVVKECAIEILRNHPRVAKFEQESPMNYGSFVQLGQDSTEALPSIDTLGIVSLPYVNVRAHCPIDHVIPAAAQISHSHEYQEESCFTPSSLIPCRGSLQVSPENVGCFEKGIGKPPEELSLPSMGLQNSKTRQEIAETLRVAWPEATMYSLSNGNFLALSHEDEGPTHPRSIVVVDDVFCIFVGTLENICDLRRHYGLSRQATEAMVVVEAYKVLRDRAPYPPDQVIRDLEGKFAFILFDAKGGTLFTARDRDGSINLHWGMAGDGSLVCSDNPKIITEACGKACAPFPPGCIFMNGSGLMSFDHPLHKVRAIAREDDDGSISAIIFQVDLLTRLPSIPRTGSAANWAGAAVVNEE</sequence>
<evidence type="ECO:0000256" key="2">
    <source>
        <dbReference type="ARBA" id="ARBA00022741"/>
    </source>
</evidence>
<name>A0A438DR15_VITVI</name>
<dbReference type="InterPro" id="IPR046893">
    <property type="entry name" value="MSSS"/>
</dbReference>
<dbReference type="Gene3D" id="3.60.20.10">
    <property type="entry name" value="Glutamine Phosphoribosylpyrophosphate, subunit 1, domain 1"/>
    <property type="match status" value="1"/>
</dbReference>
<evidence type="ECO:0000313" key="9">
    <source>
        <dbReference type="EMBL" id="RVW37892.1"/>
    </source>
</evidence>
<evidence type="ECO:0000256" key="7">
    <source>
        <dbReference type="SAM" id="Coils"/>
    </source>
</evidence>
<dbReference type="SUPFAM" id="SSF48334">
    <property type="entry name" value="DNA repair protein MutS, domain III"/>
    <property type="match status" value="1"/>
</dbReference>
<accession>A0A438DR15</accession>
<dbReference type="GO" id="GO:0006298">
    <property type="term" value="P:mismatch repair"/>
    <property type="evidence" value="ECO:0007669"/>
    <property type="project" value="InterPro"/>
</dbReference>
<protein>
    <submittedName>
        <fullName evidence="9">Endonuclease MutS2</fullName>
    </submittedName>
</protein>
<dbReference type="Pfam" id="PF20297">
    <property type="entry name" value="MSSS"/>
    <property type="match status" value="1"/>
</dbReference>
<evidence type="ECO:0000256" key="5">
    <source>
        <dbReference type="ARBA" id="ARBA00022884"/>
    </source>
</evidence>
<dbReference type="GO" id="GO:0016887">
    <property type="term" value="F:ATP hydrolysis activity"/>
    <property type="evidence" value="ECO:0007669"/>
    <property type="project" value="InterPro"/>
</dbReference>
<dbReference type="GO" id="GO:0140664">
    <property type="term" value="F:ATP-dependent DNA damage sensor activity"/>
    <property type="evidence" value="ECO:0007669"/>
    <property type="project" value="InterPro"/>
</dbReference>
<dbReference type="SUPFAM" id="SSF56235">
    <property type="entry name" value="N-terminal nucleophile aminohydrolases (Ntn hydrolases)"/>
    <property type="match status" value="1"/>
</dbReference>
<dbReference type="GO" id="GO:0045910">
    <property type="term" value="P:negative regulation of DNA recombination"/>
    <property type="evidence" value="ECO:0007669"/>
    <property type="project" value="InterPro"/>
</dbReference>
<evidence type="ECO:0000313" key="10">
    <source>
        <dbReference type="Proteomes" id="UP000288805"/>
    </source>
</evidence>
<dbReference type="PROSITE" id="PS50828">
    <property type="entry name" value="SMR"/>
    <property type="match status" value="1"/>
</dbReference>
<dbReference type="Pfam" id="PF01713">
    <property type="entry name" value="Smr"/>
    <property type="match status" value="1"/>
</dbReference>
<dbReference type="InterPro" id="IPR036063">
    <property type="entry name" value="Smr_dom_sf"/>
</dbReference>
<dbReference type="InterPro" id="IPR045076">
    <property type="entry name" value="MutS"/>
</dbReference>
<dbReference type="InterPro" id="IPR000432">
    <property type="entry name" value="DNA_mismatch_repair_MutS_C"/>
</dbReference>
<dbReference type="InterPro" id="IPR024286">
    <property type="entry name" value="DUF3700"/>
</dbReference>
<dbReference type="EMBL" id="QGNW01001520">
    <property type="protein sequence ID" value="RVW37892.1"/>
    <property type="molecule type" value="Genomic_DNA"/>
</dbReference>
<dbReference type="Gene3D" id="3.30.1370.110">
    <property type="match status" value="1"/>
</dbReference>
<dbReference type="SMART" id="SM00534">
    <property type="entry name" value="MUTSac"/>
    <property type="match status" value="1"/>
</dbReference>
<proteinExistence type="predicted"/>
<dbReference type="InterPro" id="IPR002625">
    <property type="entry name" value="Smr_dom"/>
</dbReference>
<feature type="domain" description="Smr" evidence="8">
    <location>
        <begin position="783"/>
        <end position="853"/>
    </location>
</feature>
<dbReference type="SUPFAM" id="SSF160443">
    <property type="entry name" value="SMR domain-like"/>
    <property type="match status" value="1"/>
</dbReference>
<reference evidence="9 10" key="1">
    <citation type="journal article" date="2018" name="PLoS Genet.">
        <title>Population sequencing reveals clonal diversity and ancestral inbreeding in the grapevine cultivar Chardonnay.</title>
        <authorList>
            <person name="Roach M.J."/>
            <person name="Johnson D.L."/>
            <person name="Bohlmann J."/>
            <person name="van Vuuren H.J."/>
            <person name="Jones S.J."/>
            <person name="Pretorius I.S."/>
            <person name="Schmidt S.A."/>
            <person name="Borneman A.R."/>
        </authorList>
    </citation>
    <scope>NUCLEOTIDE SEQUENCE [LARGE SCALE GENOMIC DNA]</scope>
    <source>
        <strain evidence="10">cv. Chardonnay</strain>
        <tissue evidence="9">Leaf</tissue>
    </source>
</reference>
<keyword evidence="1" id="KW-0699">rRNA-binding</keyword>
<evidence type="ECO:0000256" key="3">
    <source>
        <dbReference type="ARBA" id="ARBA00022801"/>
    </source>
</evidence>
<dbReference type="Proteomes" id="UP000288805">
    <property type="component" value="Unassembled WGS sequence"/>
</dbReference>
<dbReference type="GO" id="GO:0005524">
    <property type="term" value="F:ATP binding"/>
    <property type="evidence" value="ECO:0007669"/>
    <property type="project" value="UniProtKB-KW"/>
</dbReference>
<dbReference type="InterPro" id="IPR029055">
    <property type="entry name" value="Ntn_hydrolases_N"/>
</dbReference>
<evidence type="ECO:0000256" key="6">
    <source>
        <dbReference type="ARBA" id="ARBA00023125"/>
    </source>
</evidence>
<dbReference type="GO" id="GO:0019843">
    <property type="term" value="F:rRNA binding"/>
    <property type="evidence" value="ECO:0007669"/>
    <property type="project" value="UniProtKB-KW"/>
</dbReference>
<keyword evidence="7" id="KW-0175">Coiled coil</keyword>
<dbReference type="SUPFAM" id="SSF52540">
    <property type="entry name" value="P-loop containing nucleoside triphosphate hydrolases"/>
    <property type="match status" value="1"/>
</dbReference>
<keyword evidence="4" id="KW-0067">ATP-binding</keyword>
<comment type="caution">
    <text evidence="9">The sequence shown here is derived from an EMBL/GenBank/DDBJ whole genome shotgun (WGS) entry which is preliminary data.</text>
</comment>
<dbReference type="Pfam" id="PF00488">
    <property type="entry name" value="MutS_V"/>
    <property type="match status" value="1"/>
</dbReference>
<dbReference type="GO" id="GO:0004519">
    <property type="term" value="F:endonuclease activity"/>
    <property type="evidence" value="ECO:0007669"/>
    <property type="project" value="UniProtKB-KW"/>
</dbReference>
<dbReference type="Gene3D" id="3.40.50.300">
    <property type="entry name" value="P-loop containing nucleotide triphosphate hydrolases"/>
    <property type="match status" value="1"/>
</dbReference>
<gene>
    <name evidence="9" type="primary">mutS2_3</name>
    <name evidence="9" type="ORF">CK203_094214</name>
</gene>
<dbReference type="PANTHER" id="PTHR48466">
    <property type="entry name" value="OS10G0509000 PROTEIN-RELATED"/>
    <property type="match status" value="1"/>
</dbReference>
<dbReference type="SMART" id="SM00533">
    <property type="entry name" value="MUTSd"/>
    <property type="match status" value="1"/>
</dbReference>
<keyword evidence="6" id="KW-0238">DNA-binding</keyword>
<dbReference type="InterPro" id="IPR036187">
    <property type="entry name" value="DNA_mismatch_repair_MutS_sf"/>
</dbReference>
<dbReference type="InterPro" id="IPR027417">
    <property type="entry name" value="P-loop_NTPase"/>
</dbReference>
<dbReference type="PANTHER" id="PTHR48466:SF1">
    <property type="entry name" value="SMR DOMAIN-CONTAINING PROTEIN"/>
    <property type="match status" value="1"/>
</dbReference>
<feature type="coiled-coil region" evidence="7">
    <location>
        <begin position="616"/>
        <end position="647"/>
    </location>
</feature>
<evidence type="ECO:0000256" key="1">
    <source>
        <dbReference type="ARBA" id="ARBA00022730"/>
    </source>
</evidence>
<keyword evidence="3" id="KW-0378">Hydrolase</keyword>
<dbReference type="SMART" id="SM01172">
    <property type="entry name" value="DUF3700"/>
    <property type="match status" value="1"/>
</dbReference>
<dbReference type="NCBIfam" id="TIGR01069">
    <property type="entry name" value="mutS2"/>
    <property type="match status" value="1"/>
</dbReference>
<keyword evidence="9" id="KW-0255">Endonuclease</keyword>
<dbReference type="AlphaFoldDB" id="A0A438DR15"/>
<dbReference type="GO" id="GO:0030983">
    <property type="term" value="F:mismatched DNA binding"/>
    <property type="evidence" value="ECO:0007669"/>
    <property type="project" value="InterPro"/>
</dbReference>
<keyword evidence="9" id="KW-0540">Nuclease</keyword>
<evidence type="ECO:0000259" key="8">
    <source>
        <dbReference type="PROSITE" id="PS50828"/>
    </source>
</evidence>
<dbReference type="SMART" id="SM00463">
    <property type="entry name" value="SMR"/>
    <property type="match status" value="1"/>
</dbReference>
<dbReference type="Pfam" id="PF12481">
    <property type="entry name" value="DUF3700"/>
    <property type="match status" value="1"/>
</dbReference>
<dbReference type="InterPro" id="IPR005747">
    <property type="entry name" value="MutS2"/>
</dbReference>
<keyword evidence="5" id="KW-0694">RNA-binding</keyword>
<organism evidence="9 10">
    <name type="scientific">Vitis vinifera</name>
    <name type="common">Grape</name>
    <dbReference type="NCBI Taxonomy" id="29760"/>
    <lineage>
        <taxon>Eukaryota</taxon>
        <taxon>Viridiplantae</taxon>
        <taxon>Streptophyta</taxon>
        <taxon>Embryophyta</taxon>
        <taxon>Tracheophyta</taxon>
        <taxon>Spermatophyta</taxon>
        <taxon>Magnoliopsida</taxon>
        <taxon>eudicotyledons</taxon>
        <taxon>Gunneridae</taxon>
        <taxon>Pentapetalae</taxon>
        <taxon>rosids</taxon>
        <taxon>Vitales</taxon>
        <taxon>Vitaceae</taxon>
        <taxon>Viteae</taxon>
        <taxon>Vitis</taxon>
    </lineage>
</organism>
<keyword evidence="2" id="KW-0547">Nucleotide-binding</keyword>
<evidence type="ECO:0000256" key="4">
    <source>
        <dbReference type="ARBA" id="ARBA00022840"/>
    </source>
</evidence>
<dbReference type="InterPro" id="IPR007696">
    <property type="entry name" value="DNA_mismatch_repair_MutS_core"/>
</dbReference>